<gene>
    <name evidence="2" type="ORF">ONE63_008869</name>
</gene>
<dbReference type="Proteomes" id="UP001075354">
    <property type="component" value="Chromosome 7"/>
</dbReference>
<keyword evidence="1" id="KW-0472">Membrane</keyword>
<keyword evidence="3" id="KW-1185">Reference proteome</keyword>
<evidence type="ECO:0000313" key="2">
    <source>
        <dbReference type="EMBL" id="KAJ1525651.1"/>
    </source>
</evidence>
<name>A0AAV7XPP6_9NEOP</name>
<evidence type="ECO:0000256" key="1">
    <source>
        <dbReference type="SAM" id="Phobius"/>
    </source>
</evidence>
<evidence type="ECO:0000313" key="3">
    <source>
        <dbReference type="Proteomes" id="UP001075354"/>
    </source>
</evidence>
<dbReference type="EMBL" id="JAPTSV010000007">
    <property type="protein sequence ID" value="KAJ1525651.1"/>
    <property type="molecule type" value="Genomic_DNA"/>
</dbReference>
<protein>
    <submittedName>
        <fullName evidence="2">Uncharacterized protein</fullName>
    </submittedName>
</protein>
<keyword evidence="1" id="KW-0812">Transmembrane</keyword>
<keyword evidence="1" id="KW-1133">Transmembrane helix</keyword>
<dbReference type="Gene3D" id="1.10.3350.20">
    <property type="entry name" value="Tmem141 protein family"/>
    <property type="match status" value="1"/>
</dbReference>
<accession>A0AAV7XPP6</accession>
<feature type="transmembrane region" description="Helical" evidence="1">
    <location>
        <begin position="32"/>
        <end position="51"/>
    </location>
</feature>
<reference evidence="2" key="1">
    <citation type="submission" date="2022-12" db="EMBL/GenBank/DDBJ databases">
        <title>Chromosome-level genome assembly of the bean flower thrips Megalurothrips usitatus.</title>
        <authorList>
            <person name="Ma L."/>
            <person name="Liu Q."/>
            <person name="Li H."/>
            <person name="Cai W."/>
        </authorList>
    </citation>
    <scope>NUCLEOTIDE SEQUENCE</scope>
    <source>
        <strain evidence="2">Cailab_2022a</strain>
    </source>
</reference>
<comment type="caution">
    <text evidence="2">The sequence shown here is derived from an EMBL/GenBank/DDBJ whole genome shotgun (WGS) entry which is preliminary data.</text>
</comment>
<sequence>MDSGSRPQPVRDPLIEQISINRRISNYKECCFRCYAIGLAALSIATSVSYFSLKRFPLRDKQLLLLSGCVGSVVGYLASREMSKECNLILKAHRESMHNPVSAEATEENL</sequence>
<dbReference type="AlphaFoldDB" id="A0AAV7XPP6"/>
<proteinExistence type="predicted"/>
<dbReference type="InterPro" id="IPR038259">
    <property type="entry name" value="Tmem141_sf"/>
</dbReference>
<organism evidence="2 3">
    <name type="scientific">Megalurothrips usitatus</name>
    <name type="common">bean blossom thrips</name>
    <dbReference type="NCBI Taxonomy" id="439358"/>
    <lineage>
        <taxon>Eukaryota</taxon>
        <taxon>Metazoa</taxon>
        <taxon>Ecdysozoa</taxon>
        <taxon>Arthropoda</taxon>
        <taxon>Hexapoda</taxon>
        <taxon>Insecta</taxon>
        <taxon>Pterygota</taxon>
        <taxon>Neoptera</taxon>
        <taxon>Paraneoptera</taxon>
        <taxon>Thysanoptera</taxon>
        <taxon>Terebrantia</taxon>
        <taxon>Thripoidea</taxon>
        <taxon>Thripidae</taxon>
        <taxon>Megalurothrips</taxon>
    </lineage>
</organism>